<accession>A0A1D9P0D2</accession>
<evidence type="ECO:0000313" key="1">
    <source>
        <dbReference type="EMBL" id="AOZ95951.1"/>
    </source>
</evidence>
<evidence type="ECO:0008006" key="3">
    <source>
        <dbReference type="Google" id="ProtNLM"/>
    </source>
</evidence>
<protein>
    <recommendedName>
        <fullName evidence="3">PcfJ-like protein</fullName>
    </recommendedName>
</protein>
<dbReference type="Pfam" id="PF14284">
    <property type="entry name" value="PcfJ"/>
    <property type="match status" value="1"/>
</dbReference>
<name>A0A1D9P0D2_9FIRM</name>
<reference evidence="2" key="1">
    <citation type="submission" date="2016-10" db="EMBL/GenBank/DDBJ databases">
        <title>The complete genome sequence of the rumen bacterium Butyrivibrio hungatei MB2003.</title>
        <authorList>
            <person name="Palevich N."/>
            <person name="Kelly W.J."/>
            <person name="Leahy S.C."/>
            <person name="Altermann E."/>
            <person name="Rakonjac J."/>
            <person name="Attwood G.T."/>
        </authorList>
    </citation>
    <scope>NUCLEOTIDE SEQUENCE [LARGE SCALE GENOMIC DNA]</scope>
    <source>
        <strain evidence="2">MB2003</strain>
    </source>
</reference>
<evidence type="ECO:0000313" key="2">
    <source>
        <dbReference type="Proteomes" id="UP000179284"/>
    </source>
</evidence>
<dbReference type="AlphaFoldDB" id="A0A1D9P0D2"/>
<dbReference type="OrthoDB" id="1995521at2"/>
<proteinExistence type="predicted"/>
<keyword evidence="2" id="KW-1185">Reference proteome</keyword>
<dbReference type="InterPro" id="IPR025586">
    <property type="entry name" value="PcfJ"/>
</dbReference>
<gene>
    <name evidence="1" type="ORF">bhn_I0917</name>
</gene>
<sequence length="432" mass="51539">MLELKIGQNNWEPPELDEEEVMRLVTKKMPITEEQHERLLFLRIRPYIDTVYVNYKYKGEPGVGYMVRFVFREDYVWNAEQEQLFAELCIDNSDCTYKYGFFDEIFDYYNELHPEWRLKRYYTDSTRLLDHIYHCMRKNTVKELLYKCGLDMLAKHSSDIDDLDLLASSPSEVYGDVPMKLLRALNCETGGMMLCHEEYRKMLKALGRTYGEVYSQPLNDAQCEYIKHLYDRDLTTKEIGRIYLARRAELSYMWHPRQFRDFLCKVKGVEALSDLAKIDSIYGNSLRAGEDDDEICEIKFYLLDGRETFDRRVRVSNRKREYDWQERNNGYVVRYPQTINDFCREAAYMRNCLLGYVDAFVTNATTIMFMRKNDDVNAPFITLEIYDGELTQAYHRFNNDCTSEEANWIKEYCLRHGIGCDKFFFNREIDLA</sequence>
<dbReference type="KEGG" id="bhu:bhn_I0917"/>
<dbReference type="RefSeq" id="WP_071175679.1">
    <property type="nucleotide sequence ID" value="NZ_CP017831.1"/>
</dbReference>
<organism evidence="1 2">
    <name type="scientific">Butyrivibrio hungatei</name>
    <dbReference type="NCBI Taxonomy" id="185008"/>
    <lineage>
        <taxon>Bacteria</taxon>
        <taxon>Bacillati</taxon>
        <taxon>Bacillota</taxon>
        <taxon>Clostridia</taxon>
        <taxon>Lachnospirales</taxon>
        <taxon>Lachnospiraceae</taxon>
        <taxon>Butyrivibrio</taxon>
    </lineage>
</organism>
<dbReference type="Proteomes" id="UP000179284">
    <property type="component" value="Chromosome I"/>
</dbReference>
<dbReference type="EMBL" id="CP017831">
    <property type="protein sequence ID" value="AOZ95951.1"/>
    <property type="molecule type" value="Genomic_DNA"/>
</dbReference>